<protein>
    <submittedName>
        <fullName evidence="1">Uncharacterized protein</fullName>
    </submittedName>
</protein>
<dbReference type="Proteomes" id="UP000003604">
    <property type="component" value="Unassembled WGS sequence"/>
</dbReference>
<dbReference type="AlphaFoldDB" id="D0I2P0"/>
<gene>
    <name evidence="1" type="ORF">VHA_000003</name>
</gene>
<proteinExistence type="predicted"/>
<reference evidence="1 2" key="1">
    <citation type="submission" date="2009-10" db="EMBL/GenBank/DDBJ databases">
        <authorList>
            <consortium name="Los Alamos National Laboratory (LANL)"/>
            <consortium name="National Microbial Pathogen Data Resource (NMPDR)"/>
            <person name="Saunders E.H."/>
            <person name="Munk A.C."/>
            <person name="Tapia R."/>
            <person name="Green L."/>
            <person name="Rogers Y."/>
            <person name="Detter J.C."/>
            <person name="Bruce D."/>
            <person name="Brettin T.S."/>
            <person name="Colwell R.R."/>
            <person name="Huq A."/>
            <person name="Grim C.J."/>
            <person name="Hasan N.A."/>
            <person name="Bartels D."/>
            <person name="Vonstein V."/>
        </authorList>
    </citation>
    <scope>NUCLEOTIDE SEQUENCE [LARGE SCALE GENOMIC DNA]</scope>
    <source>
        <strain evidence="1 2">CIP 101886</strain>
    </source>
</reference>
<organism evidence="1 2">
    <name type="scientific">Grimontia hollisae CIP 101886</name>
    <dbReference type="NCBI Taxonomy" id="675812"/>
    <lineage>
        <taxon>Bacteria</taxon>
        <taxon>Pseudomonadati</taxon>
        <taxon>Pseudomonadota</taxon>
        <taxon>Gammaproteobacteria</taxon>
        <taxon>Vibrionales</taxon>
        <taxon>Vibrionaceae</taxon>
        <taxon>Grimontia</taxon>
    </lineage>
</organism>
<accession>D0I2P0</accession>
<evidence type="ECO:0000313" key="1">
    <source>
        <dbReference type="EMBL" id="EEY74240.1"/>
    </source>
</evidence>
<evidence type="ECO:0000313" key="2">
    <source>
        <dbReference type="Proteomes" id="UP000003604"/>
    </source>
</evidence>
<keyword evidence="2" id="KW-1185">Reference proteome</keyword>
<name>D0I2P0_GRIHO</name>
<sequence length="40" mass="4665">MQYCKPIFKSLDTVIFLTRMRPKAGLEFKKAAQFTKLTGR</sequence>
<dbReference type="EMBL" id="ADAQ01000003">
    <property type="protein sequence ID" value="EEY74240.1"/>
    <property type="molecule type" value="Genomic_DNA"/>
</dbReference>
<comment type="caution">
    <text evidence="1">The sequence shown here is derived from an EMBL/GenBank/DDBJ whole genome shotgun (WGS) entry which is preliminary data.</text>
</comment>